<feature type="transmembrane region" description="Helical" evidence="5">
    <location>
        <begin position="109"/>
        <end position="129"/>
    </location>
</feature>
<name>X0SNJ1_9ZZZZ</name>
<reference evidence="6" key="1">
    <citation type="journal article" date="2014" name="Front. Microbiol.">
        <title>High frequency of phylogenetically diverse reductive dehalogenase-homologous genes in deep subseafloor sedimentary metagenomes.</title>
        <authorList>
            <person name="Kawai M."/>
            <person name="Futagami T."/>
            <person name="Toyoda A."/>
            <person name="Takaki Y."/>
            <person name="Nishi S."/>
            <person name="Hori S."/>
            <person name="Arai W."/>
            <person name="Tsubouchi T."/>
            <person name="Morono Y."/>
            <person name="Uchiyama I."/>
            <person name="Ito T."/>
            <person name="Fujiyama A."/>
            <person name="Inagaki F."/>
            <person name="Takami H."/>
        </authorList>
    </citation>
    <scope>NUCLEOTIDE SEQUENCE</scope>
    <source>
        <strain evidence="6">Expedition CK06-06</strain>
    </source>
</reference>
<feature type="transmembrane region" description="Helical" evidence="5">
    <location>
        <begin position="135"/>
        <end position="152"/>
    </location>
</feature>
<dbReference type="Pfam" id="PF04191">
    <property type="entry name" value="PEMT"/>
    <property type="match status" value="1"/>
</dbReference>
<evidence type="ECO:0000256" key="4">
    <source>
        <dbReference type="ARBA" id="ARBA00023136"/>
    </source>
</evidence>
<evidence type="ECO:0008006" key="7">
    <source>
        <dbReference type="Google" id="ProtNLM"/>
    </source>
</evidence>
<feature type="transmembrane region" description="Helical" evidence="5">
    <location>
        <begin position="59"/>
        <end position="79"/>
    </location>
</feature>
<comment type="caution">
    <text evidence="6">The sequence shown here is derived from an EMBL/GenBank/DDBJ whole genome shotgun (WGS) entry which is preliminary data.</text>
</comment>
<dbReference type="GO" id="GO:0016740">
    <property type="term" value="F:transferase activity"/>
    <property type="evidence" value="ECO:0007669"/>
    <property type="project" value="UniProtKB-ARBA"/>
</dbReference>
<keyword evidence="2 5" id="KW-0812">Transmembrane</keyword>
<organism evidence="6">
    <name type="scientific">marine sediment metagenome</name>
    <dbReference type="NCBI Taxonomy" id="412755"/>
    <lineage>
        <taxon>unclassified sequences</taxon>
        <taxon>metagenomes</taxon>
        <taxon>ecological metagenomes</taxon>
    </lineage>
</organism>
<accession>X0SNJ1</accession>
<proteinExistence type="predicted"/>
<protein>
    <recommendedName>
        <fullName evidence="7">Steroid 5-alpha reductase C-terminal domain-containing protein</fullName>
    </recommendedName>
</protein>
<comment type="subcellular location">
    <subcellularLocation>
        <location evidence="1">Endomembrane system</location>
        <topology evidence="1">Multi-pass membrane protein</topology>
    </subcellularLocation>
</comment>
<feature type="transmembrane region" description="Helical" evidence="5">
    <location>
        <begin position="21"/>
        <end position="47"/>
    </location>
</feature>
<dbReference type="EMBL" id="BARS01005657">
    <property type="protein sequence ID" value="GAF76711.1"/>
    <property type="molecule type" value="Genomic_DNA"/>
</dbReference>
<evidence type="ECO:0000256" key="3">
    <source>
        <dbReference type="ARBA" id="ARBA00022989"/>
    </source>
</evidence>
<dbReference type="PANTHER" id="PTHR12714:SF24">
    <property type="entry name" value="SLR1182 PROTEIN"/>
    <property type="match status" value="1"/>
</dbReference>
<evidence type="ECO:0000256" key="5">
    <source>
        <dbReference type="SAM" id="Phobius"/>
    </source>
</evidence>
<dbReference type="Gene3D" id="1.20.120.1630">
    <property type="match status" value="1"/>
</dbReference>
<evidence type="ECO:0000313" key="6">
    <source>
        <dbReference type="EMBL" id="GAF76711.1"/>
    </source>
</evidence>
<dbReference type="PANTHER" id="PTHR12714">
    <property type="entry name" value="PROTEIN-S ISOPRENYLCYSTEINE O-METHYLTRANSFERASE"/>
    <property type="match status" value="1"/>
</dbReference>
<keyword evidence="4 5" id="KW-0472">Membrane</keyword>
<evidence type="ECO:0000256" key="1">
    <source>
        <dbReference type="ARBA" id="ARBA00004127"/>
    </source>
</evidence>
<dbReference type="InterPro" id="IPR007318">
    <property type="entry name" value="Phopholipid_MeTrfase"/>
</dbReference>
<dbReference type="GO" id="GO:0012505">
    <property type="term" value="C:endomembrane system"/>
    <property type="evidence" value="ECO:0007669"/>
    <property type="project" value="UniProtKB-SubCell"/>
</dbReference>
<evidence type="ECO:0000256" key="2">
    <source>
        <dbReference type="ARBA" id="ARBA00022692"/>
    </source>
</evidence>
<dbReference type="AlphaFoldDB" id="X0SNJ1"/>
<keyword evidence="3 5" id="KW-1133">Transmembrane helix</keyword>
<gene>
    <name evidence="6" type="ORF">S01H1_11099</name>
</gene>
<sequence>MKLVDKIVQASNKPLSPKRRLAATIPPIFVFFGLFPALLFLVPTFVLDKWFNWPTFANVTIRVIVGSVLTVLGVFFLLWTIKAQREIGKGTPMPLMATRKLVVQKPYSYCRNPLAFGLVNFYFGISIFIGSPSSVVMVFVFSAIILSYIKFIEEKELEQRYGDEYVEYKKRTPFIIPRLKSG</sequence>